<name>A0AAV0FCG1_9ASTE</name>
<dbReference type="Proteomes" id="UP001152523">
    <property type="component" value="Unassembled WGS sequence"/>
</dbReference>
<organism evidence="1 2">
    <name type="scientific">Cuscuta epithymum</name>
    <dbReference type="NCBI Taxonomy" id="186058"/>
    <lineage>
        <taxon>Eukaryota</taxon>
        <taxon>Viridiplantae</taxon>
        <taxon>Streptophyta</taxon>
        <taxon>Embryophyta</taxon>
        <taxon>Tracheophyta</taxon>
        <taxon>Spermatophyta</taxon>
        <taxon>Magnoliopsida</taxon>
        <taxon>eudicotyledons</taxon>
        <taxon>Gunneridae</taxon>
        <taxon>Pentapetalae</taxon>
        <taxon>asterids</taxon>
        <taxon>lamiids</taxon>
        <taxon>Solanales</taxon>
        <taxon>Convolvulaceae</taxon>
        <taxon>Cuscuteae</taxon>
        <taxon>Cuscuta</taxon>
        <taxon>Cuscuta subgen. Cuscuta</taxon>
    </lineage>
</organism>
<gene>
    <name evidence="1" type="ORF">CEPIT_LOCUS32658</name>
</gene>
<accession>A0AAV0FCG1</accession>
<comment type="caution">
    <text evidence="1">The sequence shown here is derived from an EMBL/GenBank/DDBJ whole genome shotgun (WGS) entry which is preliminary data.</text>
</comment>
<reference evidence="1" key="1">
    <citation type="submission" date="2022-07" db="EMBL/GenBank/DDBJ databases">
        <authorList>
            <person name="Macas J."/>
            <person name="Novak P."/>
            <person name="Neumann P."/>
        </authorList>
    </citation>
    <scope>NUCLEOTIDE SEQUENCE</scope>
</reference>
<dbReference type="AlphaFoldDB" id="A0AAV0FCG1"/>
<protein>
    <submittedName>
        <fullName evidence="1">Uncharacterized protein</fullName>
    </submittedName>
</protein>
<evidence type="ECO:0000313" key="2">
    <source>
        <dbReference type="Proteomes" id="UP001152523"/>
    </source>
</evidence>
<keyword evidence="2" id="KW-1185">Reference proteome</keyword>
<sequence length="107" mass="11697">MVAVAVHFQDFNAEVLQCLTIPHVNAYTQQMAISPVKLSSEAELSYFAGVWGDIQCIVPLTDANDTSEGQTMNGTACYDIILMAETVYSMSALPGLYKLIEKVPNYS</sequence>
<proteinExistence type="predicted"/>
<dbReference type="EMBL" id="CAMAPF010000974">
    <property type="protein sequence ID" value="CAH9133062.1"/>
    <property type="molecule type" value="Genomic_DNA"/>
</dbReference>
<evidence type="ECO:0000313" key="1">
    <source>
        <dbReference type="EMBL" id="CAH9133062.1"/>
    </source>
</evidence>